<evidence type="ECO:0000313" key="2">
    <source>
        <dbReference type="EMBL" id="CAD7404277.1"/>
    </source>
</evidence>
<dbReference type="AlphaFoldDB" id="A0A7R9H1E5"/>
<organism evidence="2">
    <name type="scientific">Timema poppense</name>
    <name type="common">Walking stick</name>
    <dbReference type="NCBI Taxonomy" id="170557"/>
    <lineage>
        <taxon>Eukaryota</taxon>
        <taxon>Metazoa</taxon>
        <taxon>Ecdysozoa</taxon>
        <taxon>Arthropoda</taxon>
        <taxon>Hexapoda</taxon>
        <taxon>Insecta</taxon>
        <taxon>Pterygota</taxon>
        <taxon>Neoptera</taxon>
        <taxon>Polyneoptera</taxon>
        <taxon>Phasmatodea</taxon>
        <taxon>Timematodea</taxon>
        <taxon>Timematoidea</taxon>
        <taxon>Timematidae</taxon>
        <taxon>Timema</taxon>
    </lineage>
</organism>
<evidence type="ECO:0008006" key="3">
    <source>
        <dbReference type="Google" id="ProtNLM"/>
    </source>
</evidence>
<accession>A0A7R9H1E5</accession>
<dbReference type="EMBL" id="OD002122">
    <property type="protein sequence ID" value="CAD7404277.1"/>
    <property type="molecule type" value="Genomic_DNA"/>
</dbReference>
<proteinExistence type="predicted"/>
<gene>
    <name evidence="2" type="ORF">TPSB3V08_LOCUS4420</name>
</gene>
<name>A0A7R9H1E5_TIMPO</name>
<sequence length="122" mass="13933">MFISLLVLLTRSKCGVDSEYLITRCQPISELLFLQGPWQHLIYGGAGDRFCSLELLTLNESVHTGEWPWYHLTSSNHAQYQLAVCSPSIRRPTGIHVETVAEVRHDTGRKPFQYALSFLRLD</sequence>
<reference evidence="2" key="1">
    <citation type="submission" date="2020-11" db="EMBL/GenBank/DDBJ databases">
        <authorList>
            <person name="Tran Van P."/>
        </authorList>
    </citation>
    <scope>NUCLEOTIDE SEQUENCE</scope>
</reference>
<evidence type="ECO:0000256" key="1">
    <source>
        <dbReference type="SAM" id="SignalP"/>
    </source>
</evidence>
<feature type="signal peptide" evidence="1">
    <location>
        <begin position="1"/>
        <end position="18"/>
    </location>
</feature>
<feature type="chain" id="PRO_5031352954" description="Secreted protein" evidence="1">
    <location>
        <begin position="19"/>
        <end position="122"/>
    </location>
</feature>
<keyword evidence="1" id="KW-0732">Signal</keyword>
<protein>
    <recommendedName>
        <fullName evidence="3">Secreted protein</fullName>
    </recommendedName>
</protein>